<feature type="compositionally biased region" description="Low complexity" evidence="1">
    <location>
        <begin position="97"/>
        <end position="111"/>
    </location>
</feature>
<accession>A0ABY8UB38</accession>
<evidence type="ECO:0000313" key="3">
    <source>
        <dbReference type="Proteomes" id="UP001244341"/>
    </source>
</evidence>
<dbReference type="EMBL" id="CP126216">
    <property type="protein sequence ID" value="WIA18525.1"/>
    <property type="molecule type" value="Genomic_DNA"/>
</dbReference>
<proteinExistence type="predicted"/>
<name>A0ABY8UB38_TETOB</name>
<protein>
    <submittedName>
        <fullName evidence="2">Uncharacterized protein</fullName>
    </submittedName>
</protein>
<dbReference type="Proteomes" id="UP001244341">
    <property type="component" value="Chromosome 9b"/>
</dbReference>
<evidence type="ECO:0000256" key="1">
    <source>
        <dbReference type="SAM" id="MobiDB-lite"/>
    </source>
</evidence>
<feature type="region of interest" description="Disordered" evidence="1">
    <location>
        <begin position="78"/>
        <end position="111"/>
    </location>
</feature>
<sequence>MQQQGQLLDQLGGTAAAGSSRELGGADLDLDLDLNFLENMLQGDTCGAGDTRMLVSDIARMCSISELPALPSDVGPLLLAQQQLQQQQQQPDTSPDNPGSGNANNAGIGNAINAGPGAPAAANNTAAAAAASAGLALGQQQEDALLSWLQADDAPFPDPQDCAMMGLGDV</sequence>
<organism evidence="2 3">
    <name type="scientific">Tetradesmus obliquus</name>
    <name type="common">Green alga</name>
    <name type="synonym">Acutodesmus obliquus</name>
    <dbReference type="NCBI Taxonomy" id="3088"/>
    <lineage>
        <taxon>Eukaryota</taxon>
        <taxon>Viridiplantae</taxon>
        <taxon>Chlorophyta</taxon>
        <taxon>core chlorophytes</taxon>
        <taxon>Chlorophyceae</taxon>
        <taxon>CS clade</taxon>
        <taxon>Sphaeropleales</taxon>
        <taxon>Scenedesmaceae</taxon>
        <taxon>Tetradesmus</taxon>
    </lineage>
</organism>
<reference evidence="2 3" key="1">
    <citation type="submission" date="2023-05" db="EMBL/GenBank/DDBJ databases">
        <title>A 100% complete, gapless, phased diploid assembly of the Scenedesmus obliquus UTEX 3031 genome.</title>
        <authorList>
            <person name="Biondi T.C."/>
            <person name="Hanschen E.R."/>
            <person name="Kwon T."/>
            <person name="Eng W."/>
            <person name="Kruse C.P.S."/>
            <person name="Koehler S.I."/>
            <person name="Kunde Y."/>
            <person name="Gleasner C.D."/>
            <person name="You Mak K.T."/>
            <person name="Polle J."/>
            <person name="Hovde B.T."/>
            <person name="Starkenburg S.R."/>
        </authorList>
    </citation>
    <scope>NUCLEOTIDE SEQUENCE [LARGE SCALE GENOMIC DNA]</scope>
    <source>
        <strain evidence="2 3">DOE0152z</strain>
    </source>
</reference>
<evidence type="ECO:0000313" key="2">
    <source>
        <dbReference type="EMBL" id="WIA18525.1"/>
    </source>
</evidence>
<feature type="compositionally biased region" description="Low complexity" evidence="1">
    <location>
        <begin position="78"/>
        <end position="90"/>
    </location>
</feature>
<gene>
    <name evidence="2" type="ORF">OEZ85_009975</name>
</gene>
<keyword evidence="3" id="KW-1185">Reference proteome</keyword>